<dbReference type="GO" id="GO:0006260">
    <property type="term" value="P:DNA replication"/>
    <property type="evidence" value="ECO:0007669"/>
    <property type="project" value="UniProtKB-KW"/>
</dbReference>
<evidence type="ECO:0000256" key="1">
    <source>
        <dbReference type="ARBA" id="ARBA00004123"/>
    </source>
</evidence>
<dbReference type="EMBL" id="CP058604">
    <property type="protein sequence ID" value="QLG70324.1"/>
    <property type="molecule type" value="Genomic_DNA"/>
</dbReference>
<proteinExistence type="inferred from homology"/>
<evidence type="ECO:0000256" key="2">
    <source>
        <dbReference type="ARBA" id="ARBA00010840"/>
    </source>
</evidence>
<dbReference type="GO" id="GO:0005664">
    <property type="term" value="C:nuclear origin of replication recognition complex"/>
    <property type="evidence" value="ECO:0007669"/>
    <property type="project" value="InterPro"/>
</dbReference>
<evidence type="ECO:0000313" key="10">
    <source>
        <dbReference type="Proteomes" id="UP000509704"/>
    </source>
</evidence>
<evidence type="ECO:0000259" key="8">
    <source>
        <dbReference type="Pfam" id="PF05460"/>
    </source>
</evidence>
<dbReference type="PIRSF" id="PIRSF022941">
    <property type="entry name" value="ORC6_fun"/>
    <property type="match status" value="1"/>
</dbReference>
<dbReference type="InterPro" id="IPR016811">
    <property type="entry name" value="ORC6_fun"/>
</dbReference>
<comment type="subcellular location">
    <subcellularLocation>
        <location evidence="1">Nucleus</location>
    </subcellularLocation>
</comment>
<evidence type="ECO:0000256" key="6">
    <source>
        <dbReference type="SAM" id="MobiDB-lite"/>
    </source>
</evidence>
<dbReference type="InterPro" id="IPR008721">
    <property type="entry name" value="ORC6_cyclin_first"/>
</dbReference>
<dbReference type="RefSeq" id="XP_037142052.1">
    <property type="nucleotide sequence ID" value="XM_037286157.1"/>
</dbReference>
<evidence type="ECO:0000256" key="7">
    <source>
        <dbReference type="SAM" id="Phobius"/>
    </source>
</evidence>
<name>A0A7H9AW61_ZYGMR</name>
<reference evidence="9 10" key="1">
    <citation type="submission" date="2020-07" db="EMBL/GenBank/DDBJ databases">
        <title>The yeast mating-type switching endonuclease HO is a domesticated member of an unorthodox homing genetic element family.</title>
        <authorList>
            <person name="Coughlan A.Y."/>
            <person name="Lombardi L."/>
            <person name="Braun-Galleani S."/>
            <person name="Martos A.R."/>
            <person name="Galeote V."/>
            <person name="Bigey F."/>
            <person name="Dequin S."/>
            <person name="Byrne K.P."/>
            <person name="Wolfe K.H."/>
        </authorList>
    </citation>
    <scope>NUCLEOTIDE SEQUENCE [LARGE SCALE GENOMIC DNA]</scope>
    <source>
        <strain evidence="9 10">NRRL Y-6702</strain>
    </source>
</reference>
<gene>
    <name evidence="9" type="ORF">HG535_0A02620</name>
</gene>
<dbReference type="Proteomes" id="UP000509704">
    <property type="component" value="Chromosome 1"/>
</dbReference>
<keyword evidence="3" id="KW-0235">DNA replication</keyword>
<dbReference type="OrthoDB" id="5367324at2759"/>
<dbReference type="AlphaFoldDB" id="A0A7H9AW61"/>
<feature type="domain" description="ORC6 first cyclin-like" evidence="8">
    <location>
        <begin position="22"/>
        <end position="105"/>
    </location>
</feature>
<keyword evidence="10" id="KW-1185">Reference proteome</keyword>
<dbReference type="GO" id="GO:0003677">
    <property type="term" value="F:DNA binding"/>
    <property type="evidence" value="ECO:0007669"/>
    <property type="project" value="UniProtKB-KW"/>
</dbReference>
<keyword evidence="7" id="KW-0812">Transmembrane</keyword>
<evidence type="ECO:0000313" key="9">
    <source>
        <dbReference type="EMBL" id="QLG70324.1"/>
    </source>
</evidence>
<feature type="region of interest" description="Disordered" evidence="6">
    <location>
        <begin position="211"/>
        <end position="243"/>
    </location>
</feature>
<feature type="compositionally biased region" description="Basic and acidic residues" evidence="6">
    <location>
        <begin position="148"/>
        <end position="157"/>
    </location>
</feature>
<dbReference type="Pfam" id="PF05460">
    <property type="entry name" value="ORC6"/>
    <property type="match status" value="1"/>
</dbReference>
<sequence>MSSQQVQRCIRDVLGINDDDPVDWTESHMKKLASATSVLYNSSMAKVMLKKAEETARCHLCAYMAAQRLQKKHDPDLQYYLDRIPLEPTKSRKLVELFEQNLLQTSPMKNFTWTPSPKKRKMQSPIKGNVRFTSLNPSELRQQLFDTPTREKNERPIPEPPVEISPEKTSPSKARRKLAFEEEFTEEEVLPSTPMEGIAINERISELSMQDEEYLSNDSPSKRKKSAQSSEQTLKRRKDGKGRQEISLLHKKYYKVTPVEVINTCNSFELPKDVAYNILDQYMNYASNLVYPWQLVCGLVLNATFVVFTKRRRKDPRVDHLILSKMCGLMKCSQLGDIVESINLVKELIEGEKWYRDLQIKHDHYNGASYSEAISAKLGSMLQPNNILVSDEQFNNWRRNIEQDLSLRNIS</sequence>
<feature type="region of interest" description="Disordered" evidence="6">
    <location>
        <begin position="145"/>
        <end position="176"/>
    </location>
</feature>
<keyword evidence="7" id="KW-0472">Membrane</keyword>
<keyword evidence="7" id="KW-1133">Transmembrane helix</keyword>
<dbReference type="KEGG" id="zmk:HG535_0A02620"/>
<evidence type="ECO:0000256" key="3">
    <source>
        <dbReference type="ARBA" id="ARBA00022705"/>
    </source>
</evidence>
<evidence type="ECO:0000256" key="4">
    <source>
        <dbReference type="ARBA" id="ARBA00023125"/>
    </source>
</evidence>
<evidence type="ECO:0000256" key="5">
    <source>
        <dbReference type="ARBA" id="ARBA00023242"/>
    </source>
</evidence>
<comment type="similarity">
    <text evidence="2">Belongs to the ORC6 family.</text>
</comment>
<keyword evidence="5" id="KW-0539">Nucleus</keyword>
<protein>
    <recommendedName>
        <fullName evidence="8">ORC6 first cyclin-like domain-containing protein</fullName>
    </recommendedName>
</protein>
<dbReference type="GeneID" id="59233960"/>
<organism evidence="9 10">
    <name type="scientific">Zygotorulaspora mrakii</name>
    <name type="common">Zygosaccharomyces mrakii</name>
    <dbReference type="NCBI Taxonomy" id="42260"/>
    <lineage>
        <taxon>Eukaryota</taxon>
        <taxon>Fungi</taxon>
        <taxon>Dikarya</taxon>
        <taxon>Ascomycota</taxon>
        <taxon>Saccharomycotina</taxon>
        <taxon>Saccharomycetes</taxon>
        <taxon>Saccharomycetales</taxon>
        <taxon>Saccharomycetaceae</taxon>
        <taxon>Zygotorulaspora</taxon>
    </lineage>
</organism>
<feature type="transmembrane region" description="Helical" evidence="7">
    <location>
        <begin position="290"/>
        <end position="308"/>
    </location>
</feature>
<accession>A0A7H9AW61</accession>
<keyword evidence="4" id="KW-0238">DNA-binding</keyword>